<protein>
    <submittedName>
        <fullName evidence="1">Uncharacterized protein</fullName>
    </submittedName>
</protein>
<reference evidence="1" key="1">
    <citation type="submission" date="2022-06" db="EMBL/GenBank/DDBJ databases">
        <title>Sequencing the genomes of 1000 actinobacteria strains.</title>
        <authorList>
            <person name="Klenk H.-P."/>
        </authorList>
    </citation>
    <scope>NUCLEOTIDE SEQUENCE</scope>
    <source>
        <strain evidence="1">DSM 46694</strain>
    </source>
</reference>
<keyword evidence="2" id="KW-1185">Reference proteome</keyword>
<name>A0A9X2GRG7_9ACTN</name>
<dbReference type="AlphaFoldDB" id="A0A9X2GRG7"/>
<comment type="caution">
    <text evidence="1">The sequence shown here is derived from an EMBL/GenBank/DDBJ whole genome shotgun (WGS) entry which is preliminary data.</text>
</comment>
<accession>A0A9X2GRG7</accession>
<gene>
    <name evidence="1" type="ORF">HD597_011264</name>
</gene>
<dbReference type="Proteomes" id="UP001139648">
    <property type="component" value="Unassembled WGS sequence"/>
</dbReference>
<dbReference type="RefSeq" id="WP_253756517.1">
    <property type="nucleotide sequence ID" value="NZ_BAABKA010000012.1"/>
</dbReference>
<evidence type="ECO:0000313" key="2">
    <source>
        <dbReference type="Proteomes" id="UP001139648"/>
    </source>
</evidence>
<organism evidence="1 2">
    <name type="scientific">Nonomuraea thailandensis</name>
    <dbReference type="NCBI Taxonomy" id="1188745"/>
    <lineage>
        <taxon>Bacteria</taxon>
        <taxon>Bacillati</taxon>
        <taxon>Actinomycetota</taxon>
        <taxon>Actinomycetes</taxon>
        <taxon>Streptosporangiales</taxon>
        <taxon>Streptosporangiaceae</taxon>
        <taxon>Nonomuraea</taxon>
    </lineage>
</organism>
<dbReference type="EMBL" id="JAMZEB010000002">
    <property type="protein sequence ID" value="MCP2364244.1"/>
    <property type="molecule type" value="Genomic_DNA"/>
</dbReference>
<proteinExistence type="predicted"/>
<evidence type="ECO:0000313" key="1">
    <source>
        <dbReference type="EMBL" id="MCP2364244.1"/>
    </source>
</evidence>
<sequence>MSNKHEVPASPGHTVIEYGIRYTEIGRVAGDPKLKRRTKYKLCSLHTAARVLQQVRAMQEGSPLCPEVDAAIVTRTLTFGPWTEQADQGAGPGATGPEAFR</sequence>